<keyword evidence="4 10" id="KW-0812">Transmembrane</keyword>
<feature type="transmembrane region" description="Helical" evidence="10">
    <location>
        <begin position="181"/>
        <end position="202"/>
    </location>
</feature>
<evidence type="ECO:0000256" key="8">
    <source>
        <dbReference type="ARBA" id="ARBA00023136"/>
    </source>
</evidence>
<dbReference type="InterPro" id="IPR006153">
    <property type="entry name" value="Cation/H_exchanger_TM"/>
</dbReference>
<dbReference type="RefSeq" id="WP_249737378.1">
    <property type="nucleotide sequence ID" value="NZ_JAKNCJ010000002.1"/>
</dbReference>
<feature type="transmembrane region" description="Helical" evidence="10">
    <location>
        <begin position="264"/>
        <end position="283"/>
    </location>
</feature>
<evidence type="ECO:0000256" key="2">
    <source>
        <dbReference type="ARBA" id="ARBA00022448"/>
    </source>
</evidence>
<dbReference type="Proteomes" id="UP001203761">
    <property type="component" value="Unassembled WGS sequence"/>
</dbReference>
<feature type="transmembrane region" description="Helical" evidence="10">
    <location>
        <begin position="29"/>
        <end position="50"/>
    </location>
</feature>
<comment type="subcellular location">
    <subcellularLocation>
        <location evidence="1">Cell membrane</location>
        <topology evidence="1">Multi-pass membrane protein</topology>
    </subcellularLocation>
</comment>
<feature type="transmembrane region" description="Helical" evidence="10">
    <location>
        <begin position="339"/>
        <end position="360"/>
    </location>
</feature>
<dbReference type="Pfam" id="PF00999">
    <property type="entry name" value="Na_H_Exchanger"/>
    <property type="match status" value="1"/>
</dbReference>
<evidence type="ECO:0000313" key="12">
    <source>
        <dbReference type="EMBL" id="MCL6423294.1"/>
    </source>
</evidence>
<protein>
    <submittedName>
        <fullName evidence="12">Sodium:proton antiporter</fullName>
    </submittedName>
</protein>
<sequence length="562" mass="59315">MITLALVIALLAVTVVCVAIGERVHLPYPILMLIASSAMASIPGLPHLVIDSHLILPLLLPPLLFATAQQTSWTVFRYRWRTLLFLAVGMTAVTAALVAGAVWMMVPGIALPLAIMVGAMVAPPDPIAVEAVAGPAKMPRRLVSMLQTEGLFNDAVAIVLFTAALHALSRGERIGWGLIPEFLIGAAIAVLVGLLLGFLYRLGTRVVTTTAARTAMSVVVPFAAYMLAEEVHASGVIAVVVTALETKRRARVEDSEARISRATFWDVANLLVTGIAFGLMGMQLRDVVVAEGWAVLDYLPLAATVCVLVIAVRAIGMVLIRPVAHIDSGDLLGWKDSLVLTWCGMRGLATLALALAIPVVDETGAAIENRNLMIIVAASVLVVTLVPTGLGLGTLLRALRLQDDGTVTALEIAELTARARGAALRAIEERFGGTGELTEKQMTALRDRFRSLRKELDTTTMAQEVIAADGSGVAGTSGGASAATDRHQRELARAKFMRRGREVMVAAQTVGLDAARAEVLDARSEKGVDPHAADAVLRQLDLQMLAAPPATGHAGGHGVGRH</sequence>
<keyword evidence="5 10" id="KW-1133">Transmembrane helix</keyword>
<feature type="transmembrane region" description="Helical" evidence="10">
    <location>
        <begin position="151"/>
        <end position="169"/>
    </location>
</feature>
<dbReference type="EMBL" id="JAKNCJ010000002">
    <property type="protein sequence ID" value="MCL6423294.1"/>
    <property type="molecule type" value="Genomic_DNA"/>
</dbReference>
<evidence type="ECO:0000256" key="3">
    <source>
        <dbReference type="ARBA" id="ARBA00022475"/>
    </source>
</evidence>
<name>A0ABT0R0K8_9MICO</name>
<dbReference type="Gene3D" id="6.10.140.1330">
    <property type="match status" value="1"/>
</dbReference>
<feature type="transmembrane region" description="Helical" evidence="10">
    <location>
        <begin position="372"/>
        <end position="396"/>
    </location>
</feature>
<reference evidence="12" key="1">
    <citation type="submission" date="2022-02" db="EMBL/GenBank/DDBJ databases">
        <authorList>
            <person name="Lee M."/>
            <person name="Kim S.-J."/>
            <person name="Jung M.-Y."/>
        </authorList>
    </citation>
    <scope>NUCLEOTIDE SEQUENCE</scope>
    <source>
        <strain evidence="12">JHP9</strain>
    </source>
</reference>
<evidence type="ECO:0000256" key="10">
    <source>
        <dbReference type="SAM" id="Phobius"/>
    </source>
</evidence>
<evidence type="ECO:0000256" key="1">
    <source>
        <dbReference type="ARBA" id="ARBA00004651"/>
    </source>
</evidence>
<evidence type="ECO:0000256" key="4">
    <source>
        <dbReference type="ARBA" id="ARBA00022692"/>
    </source>
</evidence>
<evidence type="ECO:0000256" key="7">
    <source>
        <dbReference type="ARBA" id="ARBA00023065"/>
    </source>
</evidence>
<dbReference type="InterPro" id="IPR018422">
    <property type="entry name" value="Cation/H_exchanger_CPA1"/>
</dbReference>
<keyword evidence="9" id="KW-0739">Sodium transport</keyword>
<evidence type="ECO:0000259" key="11">
    <source>
        <dbReference type="Pfam" id="PF00999"/>
    </source>
</evidence>
<keyword evidence="13" id="KW-1185">Reference proteome</keyword>
<keyword evidence="2" id="KW-0813">Transport</keyword>
<keyword evidence="3" id="KW-1003">Cell membrane</keyword>
<evidence type="ECO:0000256" key="5">
    <source>
        <dbReference type="ARBA" id="ARBA00022989"/>
    </source>
</evidence>
<accession>A0ABT0R0K8</accession>
<keyword evidence="6" id="KW-0915">Sodium</keyword>
<feature type="domain" description="Cation/H+ exchanger transmembrane" evidence="11">
    <location>
        <begin position="13"/>
        <end position="397"/>
    </location>
</feature>
<organism evidence="12 13">
    <name type="scientific">Brachybacterium equifaecis</name>
    <dbReference type="NCBI Taxonomy" id="2910770"/>
    <lineage>
        <taxon>Bacteria</taxon>
        <taxon>Bacillati</taxon>
        <taxon>Actinomycetota</taxon>
        <taxon>Actinomycetes</taxon>
        <taxon>Micrococcales</taxon>
        <taxon>Dermabacteraceae</taxon>
        <taxon>Brachybacterium</taxon>
    </lineage>
</organism>
<feature type="transmembrane region" description="Helical" evidence="10">
    <location>
        <begin position="298"/>
        <end position="319"/>
    </location>
</feature>
<feature type="transmembrane region" description="Helical" evidence="10">
    <location>
        <begin position="222"/>
        <end position="244"/>
    </location>
</feature>
<keyword evidence="8 10" id="KW-0472">Membrane</keyword>
<comment type="caution">
    <text evidence="12">The sequence shown here is derived from an EMBL/GenBank/DDBJ whole genome shotgun (WGS) entry which is preliminary data.</text>
</comment>
<dbReference type="PANTHER" id="PTHR10110">
    <property type="entry name" value="SODIUM/HYDROGEN EXCHANGER"/>
    <property type="match status" value="1"/>
</dbReference>
<proteinExistence type="predicted"/>
<keyword evidence="7" id="KW-0406">Ion transport</keyword>
<feature type="transmembrane region" description="Helical" evidence="10">
    <location>
        <begin position="83"/>
        <end position="106"/>
    </location>
</feature>
<evidence type="ECO:0000313" key="13">
    <source>
        <dbReference type="Proteomes" id="UP001203761"/>
    </source>
</evidence>
<gene>
    <name evidence="12" type="ORF">Bequi_07830</name>
</gene>
<evidence type="ECO:0000256" key="6">
    <source>
        <dbReference type="ARBA" id="ARBA00023053"/>
    </source>
</evidence>
<dbReference type="PANTHER" id="PTHR10110:SF86">
    <property type="entry name" value="SODIUM_HYDROGEN EXCHANGER 7"/>
    <property type="match status" value="1"/>
</dbReference>
<evidence type="ECO:0000256" key="9">
    <source>
        <dbReference type="ARBA" id="ARBA00023201"/>
    </source>
</evidence>